<reference evidence="6" key="1">
    <citation type="submission" date="2020-03" db="EMBL/GenBank/DDBJ databases">
        <title>Draft sequencing of Calidifontibacter sp. DB0510.</title>
        <authorList>
            <person name="Kim D.-U."/>
        </authorList>
    </citation>
    <scope>NUCLEOTIDE SEQUENCE</scope>
    <source>
        <strain evidence="6">DB0510</strain>
    </source>
</reference>
<comment type="subcellular location">
    <subcellularLocation>
        <location evidence="1">Cell envelope</location>
    </subcellularLocation>
</comment>
<dbReference type="GO" id="GO:0030313">
    <property type="term" value="C:cell envelope"/>
    <property type="evidence" value="ECO:0007669"/>
    <property type="project" value="UniProtKB-SubCell"/>
</dbReference>
<evidence type="ECO:0000313" key="7">
    <source>
        <dbReference type="Proteomes" id="UP000744769"/>
    </source>
</evidence>
<accession>A0A967B3U0</accession>
<keyword evidence="4 5" id="KW-0732">Signal</keyword>
<dbReference type="RefSeq" id="WP_166197507.1">
    <property type="nucleotide sequence ID" value="NZ_JAAOIV010000010.1"/>
</dbReference>
<organism evidence="6 7">
    <name type="scientific">Metallococcus carri</name>
    <dbReference type="NCBI Taxonomy" id="1656884"/>
    <lineage>
        <taxon>Bacteria</taxon>
        <taxon>Bacillati</taxon>
        <taxon>Actinomycetota</taxon>
        <taxon>Actinomycetes</taxon>
        <taxon>Micrococcales</taxon>
        <taxon>Dermacoccaceae</taxon>
        <taxon>Metallococcus</taxon>
    </lineage>
</organism>
<evidence type="ECO:0000256" key="2">
    <source>
        <dbReference type="ARBA" id="ARBA00008520"/>
    </source>
</evidence>
<dbReference type="EMBL" id="JAAOIV010000010">
    <property type="protein sequence ID" value="NHN56855.1"/>
    <property type="molecule type" value="Genomic_DNA"/>
</dbReference>
<dbReference type="InterPro" id="IPR050490">
    <property type="entry name" value="Bact_solute-bd_prot1"/>
</dbReference>
<dbReference type="PROSITE" id="PS51257">
    <property type="entry name" value="PROKAR_LIPOPROTEIN"/>
    <property type="match status" value="1"/>
</dbReference>
<evidence type="ECO:0000313" key="6">
    <source>
        <dbReference type="EMBL" id="NHN56855.1"/>
    </source>
</evidence>
<dbReference type="PANTHER" id="PTHR43649">
    <property type="entry name" value="ARABINOSE-BINDING PROTEIN-RELATED"/>
    <property type="match status" value="1"/>
</dbReference>
<dbReference type="AlphaFoldDB" id="A0A967B3U0"/>
<evidence type="ECO:0000256" key="4">
    <source>
        <dbReference type="ARBA" id="ARBA00022729"/>
    </source>
</evidence>
<comment type="caution">
    <text evidence="6">The sequence shown here is derived from an EMBL/GenBank/DDBJ whole genome shotgun (WGS) entry which is preliminary data.</text>
</comment>
<proteinExistence type="inferred from homology"/>
<evidence type="ECO:0000256" key="1">
    <source>
        <dbReference type="ARBA" id="ARBA00004196"/>
    </source>
</evidence>
<name>A0A967B3U0_9MICO</name>
<keyword evidence="7" id="KW-1185">Reference proteome</keyword>
<feature type="signal peptide" evidence="5">
    <location>
        <begin position="1"/>
        <end position="22"/>
    </location>
</feature>
<sequence length="433" mass="47054">MPRKPVLLTGALALVLTLTACGAGPADETGDDGAELVTEVTEETTVTMWHTLTGHHQEALEAQIAQFNAEHENMRIEAQAQPLTDFDSKVQQAVRNGTGPNMISGYPNIASSYIDDGFLVDFTPYVEDEEIGIPDFEDKIMPGVYAEASQWDDRLYLFPQARTGEVLFYNKTMYDQLGLDVPQTWTELAENSRAITEETGKPAFGFDSVVDGVLLQVMQRGGSLVDPESMTSTINSDTTTAVFEDLQSLYEDGVYRLVGEDQYFSNPFGAEAVYSYIGSSAGFEFVADAVGDKFEVGVAPVPQEGGTPYVNSWGGFGMVFDTTPEENLVAYTYYKWLTMTPEVAAQSSIDYGSVPASLEAQQTPEFVQFMEENPVMGALAESLENVGYIPAVTGSETARSSLDRAAQQILLGESDIATALEAAETETNRAMAE</sequence>
<gene>
    <name evidence="6" type="ORF">G9U51_13845</name>
</gene>
<dbReference type="InterPro" id="IPR006059">
    <property type="entry name" value="SBP"/>
</dbReference>
<dbReference type="Gene3D" id="3.40.190.10">
    <property type="entry name" value="Periplasmic binding protein-like II"/>
    <property type="match status" value="1"/>
</dbReference>
<evidence type="ECO:0000256" key="3">
    <source>
        <dbReference type="ARBA" id="ARBA00022448"/>
    </source>
</evidence>
<evidence type="ECO:0000256" key="5">
    <source>
        <dbReference type="SAM" id="SignalP"/>
    </source>
</evidence>
<keyword evidence="3" id="KW-0813">Transport</keyword>
<feature type="chain" id="PRO_5039344008" evidence="5">
    <location>
        <begin position="23"/>
        <end position="433"/>
    </location>
</feature>
<dbReference type="Pfam" id="PF13416">
    <property type="entry name" value="SBP_bac_8"/>
    <property type="match status" value="1"/>
</dbReference>
<dbReference type="PANTHER" id="PTHR43649:SF31">
    <property type="entry name" value="SN-GLYCEROL-3-PHOSPHATE-BINDING PERIPLASMIC PROTEIN UGPB"/>
    <property type="match status" value="1"/>
</dbReference>
<comment type="similarity">
    <text evidence="2">Belongs to the bacterial solute-binding protein 1 family.</text>
</comment>
<dbReference type="Proteomes" id="UP000744769">
    <property type="component" value="Unassembled WGS sequence"/>
</dbReference>
<protein>
    <submittedName>
        <fullName evidence="6">Extracellular solute-binding protein</fullName>
    </submittedName>
</protein>
<dbReference type="SUPFAM" id="SSF53850">
    <property type="entry name" value="Periplasmic binding protein-like II"/>
    <property type="match status" value="1"/>
</dbReference>